<keyword evidence="4 8" id="KW-0496">Mitochondrion</keyword>
<comment type="subcellular location">
    <subcellularLocation>
        <location evidence="1 8">Mitochondrion inner membrane</location>
    </subcellularLocation>
</comment>
<proteinExistence type="inferred from homology"/>
<comment type="caution">
    <text evidence="10">The sequence shown here is derived from an EMBL/GenBank/DDBJ whole genome shotgun (WGS) entry which is preliminary data.</text>
</comment>
<feature type="active site" evidence="7">
    <location>
        <position position="73"/>
    </location>
</feature>
<dbReference type="Pfam" id="PF10502">
    <property type="entry name" value="Peptidase_S26"/>
    <property type="match status" value="2"/>
</dbReference>
<dbReference type="PANTHER" id="PTHR12383">
    <property type="entry name" value="PROTEASE FAMILY S26 MITOCHONDRIAL INNER MEMBRANE PROTEASE-RELATED"/>
    <property type="match status" value="1"/>
</dbReference>
<dbReference type="InterPro" id="IPR019533">
    <property type="entry name" value="Peptidase_S26"/>
</dbReference>
<feature type="domain" description="Peptidase S26" evidence="9">
    <location>
        <begin position="153"/>
        <end position="196"/>
    </location>
</feature>
<feature type="domain" description="Peptidase S26" evidence="9">
    <location>
        <begin position="46"/>
        <end position="135"/>
    </location>
</feature>
<keyword evidence="3 8" id="KW-0378">Hydrolase</keyword>
<evidence type="ECO:0000256" key="3">
    <source>
        <dbReference type="ARBA" id="ARBA00022801"/>
    </source>
</evidence>
<dbReference type="OrthoDB" id="308440at2759"/>
<evidence type="ECO:0000256" key="8">
    <source>
        <dbReference type="RuleBase" id="RU362041"/>
    </source>
</evidence>
<keyword evidence="11" id="KW-1185">Reference proteome</keyword>
<keyword evidence="8" id="KW-0645">Protease</keyword>
<evidence type="ECO:0000259" key="9">
    <source>
        <dbReference type="Pfam" id="PF10502"/>
    </source>
</evidence>
<keyword evidence="5" id="KW-0472">Membrane</keyword>
<dbReference type="GO" id="GO:0042720">
    <property type="term" value="C:mitochondrial inner membrane peptidase complex"/>
    <property type="evidence" value="ECO:0007669"/>
    <property type="project" value="TreeGrafter"/>
</dbReference>
<dbReference type="AlphaFoldDB" id="A0A9P4UZ44"/>
<dbReference type="CDD" id="cd06530">
    <property type="entry name" value="S26_SPase_I"/>
    <property type="match status" value="1"/>
</dbReference>
<dbReference type="Gene3D" id="2.10.109.10">
    <property type="entry name" value="Umud Fragment, subunit A"/>
    <property type="match status" value="1"/>
</dbReference>
<organism evidence="10 11">
    <name type="scientific">Polyplosphaeria fusca</name>
    <dbReference type="NCBI Taxonomy" id="682080"/>
    <lineage>
        <taxon>Eukaryota</taxon>
        <taxon>Fungi</taxon>
        <taxon>Dikarya</taxon>
        <taxon>Ascomycota</taxon>
        <taxon>Pezizomycotina</taxon>
        <taxon>Dothideomycetes</taxon>
        <taxon>Pleosporomycetidae</taxon>
        <taxon>Pleosporales</taxon>
        <taxon>Tetraplosphaeriaceae</taxon>
        <taxon>Polyplosphaeria</taxon>
    </lineage>
</organism>
<evidence type="ECO:0000256" key="1">
    <source>
        <dbReference type="ARBA" id="ARBA00004273"/>
    </source>
</evidence>
<dbReference type="InterPro" id="IPR000223">
    <property type="entry name" value="Pept_S26A_signal_pept_1"/>
</dbReference>
<evidence type="ECO:0000256" key="2">
    <source>
        <dbReference type="ARBA" id="ARBA00022792"/>
    </source>
</evidence>
<name>A0A9P4UZ44_9PLEO</name>
<accession>A0A9P4UZ44</accession>
<protein>
    <recommendedName>
        <fullName evidence="8">Mitochondrial inner membrane protease subunit</fullName>
        <ecNumber evidence="8">3.4.21.-</ecNumber>
    </recommendedName>
</protein>
<dbReference type="InterPro" id="IPR036286">
    <property type="entry name" value="LexA/Signal_pep-like_sf"/>
</dbReference>
<feature type="active site" evidence="7">
    <location>
        <position position="123"/>
    </location>
</feature>
<evidence type="ECO:0000313" key="10">
    <source>
        <dbReference type="EMBL" id="KAF2733842.1"/>
    </source>
</evidence>
<dbReference type="GO" id="GO:0004252">
    <property type="term" value="F:serine-type endopeptidase activity"/>
    <property type="evidence" value="ECO:0007669"/>
    <property type="project" value="InterPro"/>
</dbReference>
<dbReference type="GO" id="GO:0006465">
    <property type="term" value="P:signal peptide processing"/>
    <property type="evidence" value="ECO:0007669"/>
    <property type="project" value="InterPro"/>
</dbReference>
<dbReference type="Proteomes" id="UP000799444">
    <property type="component" value="Unassembled WGS sequence"/>
</dbReference>
<reference evidence="10" key="1">
    <citation type="journal article" date="2020" name="Stud. Mycol.">
        <title>101 Dothideomycetes genomes: a test case for predicting lifestyles and emergence of pathogens.</title>
        <authorList>
            <person name="Haridas S."/>
            <person name="Albert R."/>
            <person name="Binder M."/>
            <person name="Bloem J."/>
            <person name="Labutti K."/>
            <person name="Salamov A."/>
            <person name="Andreopoulos B."/>
            <person name="Baker S."/>
            <person name="Barry K."/>
            <person name="Bills G."/>
            <person name="Bluhm B."/>
            <person name="Cannon C."/>
            <person name="Castanera R."/>
            <person name="Culley D."/>
            <person name="Daum C."/>
            <person name="Ezra D."/>
            <person name="Gonzalez J."/>
            <person name="Henrissat B."/>
            <person name="Kuo A."/>
            <person name="Liang C."/>
            <person name="Lipzen A."/>
            <person name="Lutzoni F."/>
            <person name="Magnuson J."/>
            <person name="Mondo S."/>
            <person name="Nolan M."/>
            <person name="Ohm R."/>
            <person name="Pangilinan J."/>
            <person name="Park H.-J."/>
            <person name="Ramirez L."/>
            <person name="Alfaro M."/>
            <person name="Sun H."/>
            <person name="Tritt A."/>
            <person name="Yoshinaga Y."/>
            <person name="Zwiers L.-H."/>
            <person name="Turgeon B."/>
            <person name="Goodwin S."/>
            <person name="Spatafora J."/>
            <person name="Crous P."/>
            <person name="Grigoriev I."/>
        </authorList>
    </citation>
    <scope>NUCLEOTIDE SEQUENCE</scope>
    <source>
        <strain evidence="10">CBS 125425</strain>
    </source>
</reference>
<dbReference type="GO" id="GO:0006627">
    <property type="term" value="P:protein processing involved in protein targeting to mitochondrion"/>
    <property type="evidence" value="ECO:0007669"/>
    <property type="project" value="TreeGrafter"/>
</dbReference>
<dbReference type="InterPro" id="IPR052064">
    <property type="entry name" value="Mito_IMP1_subunit"/>
</dbReference>
<dbReference type="EC" id="3.4.21.-" evidence="8"/>
<sequence length="214" mass="24272">MSYLRNRIPSFFSHLRNLRTTFRRPPIKPLKSALPGQYENNAFFYMLTIANIYLAIHIIPKYLIDISSVSGVSMAPTITPSDYSWGTSSACLISLLHRRGRWVKVGDLVVYTHPLDRHKRALKRVVGMPGDWVAVMTPGKNNAEDGDAGEVGEQMFQVPEGHCWLAGDNLEWSRDSRVFGPIPLALVRGKVFGVVWPWRHRRWFGGEGLQDPDL</sequence>
<evidence type="ECO:0000256" key="5">
    <source>
        <dbReference type="ARBA" id="ARBA00023136"/>
    </source>
</evidence>
<evidence type="ECO:0000256" key="6">
    <source>
        <dbReference type="ARBA" id="ARBA00038445"/>
    </source>
</evidence>
<dbReference type="NCBIfam" id="TIGR02227">
    <property type="entry name" value="sigpep_I_bact"/>
    <property type="match status" value="1"/>
</dbReference>
<evidence type="ECO:0000256" key="4">
    <source>
        <dbReference type="ARBA" id="ARBA00023128"/>
    </source>
</evidence>
<comment type="similarity">
    <text evidence="6">Belongs to the peptidase S26 family. IMP1 subfamily.</text>
</comment>
<evidence type="ECO:0000313" key="11">
    <source>
        <dbReference type="Proteomes" id="UP000799444"/>
    </source>
</evidence>
<dbReference type="SUPFAM" id="SSF51306">
    <property type="entry name" value="LexA/Signal peptidase"/>
    <property type="match status" value="1"/>
</dbReference>
<evidence type="ECO:0000256" key="7">
    <source>
        <dbReference type="PIRSR" id="PIRSR600223-1"/>
    </source>
</evidence>
<dbReference type="PANTHER" id="PTHR12383:SF16">
    <property type="entry name" value="MITOCHONDRIAL INNER MEMBRANE PROTEASE SUBUNIT 1"/>
    <property type="match status" value="1"/>
</dbReference>
<keyword evidence="2 8" id="KW-0999">Mitochondrion inner membrane</keyword>
<gene>
    <name evidence="10" type="ORF">EJ04DRAFT_494434</name>
</gene>
<dbReference type="PRINTS" id="PR00727">
    <property type="entry name" value="LEADERPTASE"/>
</dbReference>
<dbReference type="EMBL" id="ML996155">
    <property type="protein sequence ID" value="KAF2733842.1"/>
    <property type="molecule type" value="Genomic_DNA"/>
</dbReference>